<proteinExistence type="predicted"/>
<evidence type="ECO:0000256" key="1">
    <source>
        <dbReference type="SAM" id="SignalP"/>
    </source>
</evidence>
<dbReference type="Proteomes" id="UP001176961">
    <property type="component" value="Unassembled WGS sequence"/>
</dbReference>
<feature type="signal peptide" evidence="1">
    <location>
        <begin position="1"/>
        <end position="21"/>
    </location>
</feature>
<dbReference type="EMBL" id="CATQJL010000305">
    <property type="protein sequence ID" value="CAJ0604483.1"/>
    <property type="molecule type" value="Genomic_DNA"/>
</dbReference>
<name>A0AA36H5R1_CYLNA</name>
<gene>
    <name evidence="2" type="ORF">CYNAS_LOCUS16466</name>
</gene>
<evidence type="ECO:0000313" key="2">
    <source>
        <dbReference type="EMBL" id="CAJ0604483.1"/>
    </source>
</evidence>
<comment type="caution">
    <text evidence="2">The sequence shown here is derived from an EMBL/GenBank/DDBJ whole genome shotgun (WGS) entry which is preliminary data.</text>
</comment>
<dbReference type="AlphaFoldDB" id="A0AA36H5R1"/>
<feature type="chain" id="PRO_5041386191" evidence="1">
    <location>
        <begin position="22"/>
        <end position="75"/>
    </location>
</feature>
<organism evidence="2 3">
    <name type="scientific">Cylicocyclus nassatus</name>
    <name type="common">Nematode worm</name>
    <dbReference type="NCBI Taxonomy" id="53992"/>
    <lineage>
        <taxon>Eukaryota</taxon>
        <taxon>Metazoa</taxon>
        <taxon>Ecdysozoa</taxon>
        <taxon>Nematoda</taxon>
        <taxon>Chromadorea</taxon>
        <taxon>Rhabditida</taxon>
        <taxon>Rhabditina</taxon>
        <taxon>Rhabditomorpha</taxon>
        <taxon>Strongyloidea</taxon>
        <taxon>Strongylidae</taxon>
        <taxon>Cylicocyclus</taxon>
    </lineage>
</organism>
<protein>
    <submittedName>
        <fullName evidence="2">Uncharacterized protein</fullName>
    </submittedName>
</protein>
<evidence type="ECO:0000313" key="3">
    <source>
        <dbReference type="Proteomes" id="UP001176961"/>
    </source>
</evidence>
<reference evidence="2" key="1">
    <citation type="submission" date="2023-07" db="EMBL/GenBank/DDBJ databases">
        <authorList>
            <consortium name="CYATHOMIX"/>
        </authorList>
    </citation>
    <scope>NUCLEOTIDE SEQUENCE</scope>
    <source>
        <strain evidence="2">N/A</strain>
    </source>
</reference>
<sequence>MSLRATLVILVVAVLVALCQSLAHEENDIPPEYGNLENYFYGSPRSRGVLFDCILWSIHQCSPSTDLPCASCCVY</sequence>
<keyword evidence="1" id="KW-0732">Signal</keyword>
<accession>A0AA36H5R1</accession>
<keyword evidence="3" id="KW-1185">Reference proteome</keyword>